<gene>
    <name evidence="1" type="ORF">QQF64_027365</name>
</gene>
<feature type="non-terminal residue" evidence="1">
    <location>
        <position position="1"/>
    </location>
</feature>
<proteinExistence type="predicted"/>
<comment type="caution">
    <text evidence="1">The sequence shown here is derived from an EMBL/GenBank/DDBJ whole genome shotgun (WGS) entry which is preliminary data.</text>
</comment>
<accession>A0ABR3NCU9</accession>
<dbReference type="Proteomes" id="UP001558613">
    <property type="component" value="Unassembled WGS sequence"/>
</dbReference>
<organism evidence="1 2">
    <name type="scientific">Cirrhinus molitorella</name>
    <name type="common">mud carp</name>
    <dbReference type="NCBI Taxonomy" id="172907"/>
    <lineage>
        <taxon>Eukaryota</taxon>
        <taxon>Metazoa</taxon>
        <taxon>Chordata</taxon>
        <taxon>Craniata</taxon>
        <taxon>Vertebrata</taxon>
        <taxon>Euteleostomi</taxon>
        <taxon>Actinopterygii</taxon>
        <taxon>Neopterygii</taxon>
        <taxon>Teleostei</taxon>
        <taxon>Ostariophysi</taxon>
        <taxon>Cypriniformes</taxon>
        <taxon>Cyprinidae</taxon>
        <taxon>Labeoninae</taxon>
        <taxon>Labeonini</taxon>
        <taxon>Cirrhinus</taxon>
    </lineage>
</organism>
<keyword evidence="2" id="KW-1185">Reference proteome</keyword>
<evidence type="ECO:0000313" key="2">
    <source>
        <dbReference type="Proteomes" id="UP001558613"/>
    </source>
</evidence>
<reference evidence="1 2" key="1">
    <citation type="submission" date="2023-09" db="EMBL/GenBank/DDBJ databases">
        <authorList>
            <person name="Wang M."/>
        </authorList>
    </citation>
    <scope>NUCLEOTIDE SEQUENCE [LARGE SCALE GENOMIC DNA]</scope>
    <source>
        <strain evidence="1">GT-2023</strain>
        <tissue evidence="1">Liver</tissue>
    </source>
</reference>
<sequence>VVRQGGAFRASQQAQVISLSQIFEQVLDTVGLLLRGYYSCAFNFGDFEQ</sequence>
<name>A0ABR3NCU9_9TELE</name>
<protein>
    <submittedName>
        <fullName evidence="1">Uncharacterized protein</fullName>
    </submittedName>
</protein>
<feature type="non-terminal residue" evidence="1">
    <location>
        <position position="49"/>
    </location>
</feature>
<dbReference type="EMBL" id="JAYMGO010000005">
    <property type="protein sequence ID" value="KAL1274551.1"/>
    <property type="molecule type" value="Genomic_DNA"/>
</dbReference>
<evidence type="ECO:0000313" key="1">
    <source>
        <dbReference type="EMBL" id="KAL1274551.1"/>
    </source>
</evidence>